<reference evidence="2" key="4">
    <citation type="submission" date="2020-10" db="EMBL/GenBank/DDBJ databases">
        <authorList>
            <person name="Bassil N.M."/>
            <person name="Lloyd J.R."/>
        </authorList>
    </citation>
    <scope>NUCLEOTIDE SEQUENCE</scope>
    <source>
        <strain evidence="2">NB2006</strain>
    </source>
</reference>
<keyword evidence="2" id="KW-0808">Transferase</keyword>
<reference evidence="2 3" key="3">
    <citation type="journal article" date="2019" name="Int. J. Syst. Evol. Microbiol.">
        <title>Anaerobacillus isosaccharinicus sp. nov., an alkaliphilic bacterium which degrades isosaccharinic acid.</title>
        <authorList>
            <person name="Bassil N.M."/>
            <person name="Lloyd J.R."/>
        </authorList>
    </citation>
    <scope>NUCLEOTIDE SEQUENCE [LARGE SCALE GENOMIC DNA]</scope>
    <source>
        <strain evidence="2 3">NB2006</strain>
    </source>
</reference>
<organism evidence="1 3">
    <name type="scientific">Anaerobacillus isosaccharinicus</name>
    <dbReference type="NCBI Taxonomy" id="1532552"/>
    <lineage>
        <taxon>Bacteria</taxon>
        <taxon>Bacillati</taxon>
        <taxon>Bacillota</taxon>
        <taxon>Bacilli</taxon>
        <taxon>Bacillales</taxon>
        <taxon>Bacillaceae</taxon>
        <taxon>Anaerobacillus</taxon>
    </lineage>
</organism>
<name>A0A1S2LB84_9BACI</name>
<dbReference type="InterPro" id="IPR050509">
    <property type="entry name" value="CoA-transferase_III"/>
</dbReference>
<dbReference type="Proteomes" id="UP000180175">
    <property type="component" value="Chromosome"/>
</dbReference>
<dbReference type="EMBL" id="CP063356">
    <property type="protein sequence ID" value="QOY38425.1"/>
    <property type="molecule type" value="Genomic_DNA"/>
</dbReference>
<evidence type="ECO:0000313" key="3">
    <source>
        <dbReference type="Proteomes" id="UP000180175"/>
    </source>
</evidence>
<evidence type="ECO:0000313" key="1">
    <source>
        <dbReference type="EMBL" id="OIJ09500.1"/>
    </source>
</evidence>
<dbReference type="RefSeq" id="WP_071318240.1">
    <property type="nucleotide sequence ID" value="NZ_CP063356.2"/>
</dbReference>
<dbReference type="Pfam" id="PF02515">
    <property type="entry name" value="CoA_transf_3"/>
    <property type="match status" value="1"/>
</dbReference>
<accession>A0A1S2LB84</accession>
<sequence length="382" mass="43198">MLSGIRIIDFSQYLPGPYATMRLADKGAEVIVVEPLEGESSRHLELKSEGTSLLYLANNRNKKSIAINLKEPKGQQLALDLIKEADVVVESFRPSVMKRLGLDYETVKKIKNDIIYCSISGFGQMGQMSHLGSHDLNYLAISGVLAQLKDERGRPMVPSVQLADHLGSFNCTEEILTAMIKRSKTNEGSYIDLSLVDALVSIMGTNYMHYSEAKQYRGVPELIGEKSCYNIYETQDGRYVAFAALEEKFWTNFCKAVGKEEWIPLHKETCPFFHKEITEFFKKRTLEQWTQFSFKVDCCLTPILEINEIIDFPFLKERNLFLDEKNKGSSIASFFSQNLSGVSRPPQVGEDTEEILSSILNYSPIKIKSLINTKIVRSGVKN</sequence>
<proteinExistence type="predicted"/>
<dbReference type="InterPro" id="IPR003673">
    <property type="entry name" value="CoA-Trfase_fam_III"/>
</dbReference>
<dbReference type="InterPro" id="IPR044855">
    <property type="entry name" value="CoA-Trfase_III_dom3_sf"/>
</dbReference>
<protein>
    <submittedName>
        <fullName evidence="2">CoA transferase</fullName>
    </submittedName>
</protein>
<evidence type="ECO:0000313" key="2">
    <source>
        <dbReference type="EMBL" id="QOY38425.1"/>
    </source>
</evidence>
<dbReference type="OrthoDB" id="9797653at2"/>
<dbReference type="AlphaFoldDB" id="A0A1S2LB84"/>
<dbReference type="SUPFAM" id="SSF89796">
    <property type="entry name" value="CoA-transferase family III (CaiB/BaiF)"/>
    <property type="match status" value="1"/>
</dbReference>
<keyword evidence="3" id="KW-1185">Reference proteome</keyword>
<reference evidence="2 3" key="2">
    <citation type="journal article" date="2017" name="Genome Announc.">
        <title>Draft Genome Sequences of Four Alkaliphilic Bacteria Belonging to the Anaerobacillus Genus.</title>
        <authorList>
            <person name="Bassil N.M."/>
            <person name="Lloyd J.R."/>
        </authorList>
    </citation>
    <scope>NUCLEOTIDE SEQUENCE [LARGE SCALE GENOMIC DNA]</scope>
    <source>
        <strain evidence="2 3">NB2006</strain>
    </source>
</reference>
<reference evidence="1 3" key="1">
    <citation type="submission" date="2016-10" db="EMBL/GenBank/DDBJ databases">
        <title>Draft genome sequences of four alkaliphilic bacteria belonging to the Anaerobacillus genus.</title>
        <authorList>
            <person name="Bassil N.M."/>
            <person name="Lloyd J.R."/>
        </authorList>
    </citation>
    <scope>NUCLEOTIDE SEQUENCE [LARGE SCALE GENOMIC DNA]</scope>
    <source>
        <strain evidence="1 3">NB2006</strain>
    </source>
</reference>
<dbReference type="GO" id="GO:0016740">
    <property type="term" value="F:transferase activity"/>
    <property type="evidence" value="ECO:0007669"/>
    <property type="project" value="UniProtKB-KW"/>
</dbReference>
<dbReference type="PANTHER" id="PTHR48228:SF5">
    <property type="entry name" value="ALPHA-METHYLACYL-COA RACEMASE"/>
    <property type="match status" value="1"/>
</dbReference>
<dbReference type="InterPro" id="IPR023606">
    <property type="entry name" value="CoA-Trfase_III_dom_1_sf"/>
</dbReference>
<gene>
    <name evidence="2" type="ORF">AWH56_013345</name>
    <name evidence="1" type="ORF">AWH56_17375</name>
</gene>
<dbReference type="Gene3D" id="3.30.1540.10">
    <property type="entry name" value="formyl-coa transferase, domain 3"/>
    <property type="match status" value="1"/>
</dbReference>
<dbReference type="PANTHER" id="PTHR48228">
    <property type="entry name" value="SUCCINYL-COA--D-CITRAMALATE COA-TRANSFERASE"/>
    <property type="match status" value="1"/>
</dbReference>
<dbReference type="Gene3D" id="3.40.50.10540">
    <property type="entry name" value="Crotonobetainyl-coa:carnitine coa-transferase, domain 1"/>
    <property type="match status" value="1"/>
</dbReference>
<dbReference type="EMBL" id="LQXD01000152">
    <property type="protein sequence ID" value="OIJ09500.1"/>
    <property type="molecule type" value="Genomic_DNA"/>
</dbReference>
<dbReference type="KEGG" id="aia:AWH56_013345"/>